<reference evidence="12 13" key="1">
    <citation type="submission" date="2020-04" db="EMBL/GenBank/DDBJ databases">
        <title>Genomic analysis of gastric non-Helicobacter pylori Helicobacters isolated in Japan.</title>
        <authorList>
            <person name="Suzuki M."/>
            <person name="Rimbara E."/>
        </authorList>
    </citation>
    <scope>NUCLEOTIDE SEQUENCE [LARGE SCALE GENOMIC DNA]</scope>
    <source>
        <strain evidence="12 13">NHP19-0020</strain>
    </source>
</reference>
<sequence>MKPFDLQSLLTKRYKSSCVLCFSGGQDSTTLALWSLSAFEKTYLLGFDYAQRHGIELEQATKIATQLKLPFKILSLDFLQELSNSALFKKSPQSIQAPHMKNPQLPASFVPDRNALFVTLAHAYAFNLGASFVLLGISEQDYSGYFDCRQNFLESLQTSLNLGAFGTPEGITLLAPFMFMSKAQEFALAQKLGFLDFILEQTHTCYIGDRSTRHPYGYGCGTCPACLLRQKGYENFLKESNK</sequence>
<accession>A0ABM7KX41</accession>
<keyword evidence="2 11" id="KW-0436">Ligase</keyword>
<dbReference type="PIRSF" id="PIRSF006293">
    <property type="entry name" value="ExsB"/>
    <property type="match status" value="1"/>
</dbReference>
<evidence type="ECO:0000256" key="4">
    <source>
        <dbReference type="ARBA" id="ARBA00022741"/>
    </source>
</evidence>
<evidence type="ECO:0000313" key="13">
    <source>
        <dbReference type="Proteomes" id="UP000509742"/>
    </source>
</evidence>
<evidence type="ECO:0000256" key="8">
    <source>
        <dbReference type="ARBA" id="ARBA00037993"/>
    </source>
</evidence>
<evidence type="ECO:0000256" key="11">
    <source>
        <dbReference type="HAMAP-Rule" id="MF_01633"/>
    </source>
</evidence>
<dbReference type="SUPFAM" id="SSF52402">
    <property type="entry name" value="Adenine nucleotide alpha hydrolases-like"/>
    <property type="match status" value="1"/>
</dbReference>
<dbReference type="HAMAP" id="MF_01633">
    <property type="entry name" value="QueC"/>
    <property type="match status" value="1"/>
</dbReference>
<feature type="binding site" evidence="11">
    <location>
        <position position="205"/>
    </location>
    <ligand>
        <name>Zn(2+)</name>
        <dbReference type="ChEBI" id="CHEBI:29105"/>
    </ligand>
</feature>
<comment type="pathway">
    <text evidence="1 11">Purine metabolism; 7-cyano-7-deazaguanine biosynthesis.</text>
</comment>
<gene>
    <name evidence="12" type="primary">exsB</name>
    <name evidence="11" type="synonym">queC</name>
    <name evidence="12" type="ORF">NHP190020_00960</name>
</gene>
<keyword evidence="5 11" id="KW-0671">Queuosine biosynthesis</keyword>
<protein>
    <recommendedName>
        <fullName evidence="9 11">7-cyano-7-deazaguanine synthase</fullName>
        <ecNumber evidence="9 11">6.3.4.20</ecNumber>
    </recommendedName>
    <alternativeName>
        <fullName evidence="11">7-cyano-7-carbaguanine synthase</fullName>
    </alternativeName>
    <alternativeName>
        <fullName evidence="11">PreQ(0) synthase</fullName>
    </alternativeName>
    <alternativeName>
        <fullName evidence="11">Queuosine biosynthesis protein QueC</fullName>
    </alternativeName>
</protein>
<keyword evidence="6 11" id="KW-0862">Zinc</keyword>
<dbReference type="InterPro" id="IPR018317">
    <property type="entry name" value="QueC"/>
</dbReference>
<keyword evidence="4 11" id="KW-0547">Nucleotide-binding</keyword>
<dbReference type="EC" id="6.3.4.20" evidence="9 11"/>
<name>A0ABM7KX41_9HELI</name>
<dbReference type="NCBIfam" id="TIGR00364">
    <property type="entry name" value="7-cyano-7-deazaguanine synthase QueC"/>
    <property type="match status" value="1"/>
</dbReference>
<comment type="similarity">
    <text evidence="8 11">Belongs to the QueC family.</text>
</comment>
<feature type="binding site" evidence="11">
    <location>
        <begin position="22"/>
        <end position="32"/>
    </location>
    <ligand>
        <name>ATP</name>
        <dbReference type="ChEBI" id="CHEBI:30616"/>
    </ligand>
</feature>
<keyword evidence="3 11" id="KW-0479">Metal-binding</keyword>
<dbReference type="PANTHER" id="PTHR42914:SF1">
    <property type="entry name" value="7-CYANO-7-DEAZAGUANINE SYNTHASE"/>
    <property type="match status" value="1"/>
</dbReference>
<keyword evidence="7 11" id="KW-0067">ATP-binding</keyword>
<dbReference type="Proteomes" id="UP000509742">
    <property type="component" value="Chromosome"/>
</dbReference>
<comment type="function">
    <text evidence="11">Catalyzes the ATP-dependent conversion of 7-carboxy-7-deazaguanine (CDG) to 7-cyano-7-deazaguanine (preQ(0)).</text>
</comment>
<feature type="binding site" evidence="11">
    <location>
        <position position="223"/>
    </location>
    <ligand>
        <name>Zn(2+)</name>
        <dbReference type="ChEBI" id="CHEBI:29105"/>
    </ligand>
</feature>
<comment type="catalytic activity">
    <reaction evidence="10 11">
        <text>7-carboxy-7-carbaguanine + NH4(+) + 2 ATP = 7-cyano-7-carbaguanine + 2 AMP + 2 diphosphate + 2 H(+)</text>
        <dbReference type="Rhea" id="RHEA:27982"/>
        <dbReference type="ChEBI" id="CHEBI:15378"/>
        <dbReference type="ChEBI" id="CHEBI:28938"/>
        <dbReference type="ChEBI" id="CHEBI:30616"/>
        <dbReference type="ChEBI" id="CHEBI:33019"/>
        <dbReference type="ChEBI" id="CHEBI:45075"/>
        <dbReference type="ChEBI" id="CHEBI:61036"/>
        <dbReference type="ChEBI" id="CHEBI:456215"/>
        <dbReference type="EC" id="6.3.4.20"/>
    </reaction>
</comment>
<evidence type="ECO:0000256" key="10">
    <source>
        <dbReference type="ARBA" id="ARBA00047890"/>
    </source>
</evidence>
<dbReference type="GeneID" id="56927952"/>
<dbReference type="CDD" id="cd01995">
    <property type="entry name" value="QueC-like"/>
    <property type="match status" value="1"/>
</dbReference>
<evidence type="ECO:0000256" key="5">
    <source>
        <dbReference type="ARBA" id="ARBA00022785"/>
    </source>
</evidence>
<evidence type="ECO:0000256" key="9">
    <source>
        <dbReference type="ARBA" id="ARBA00039149"/>
    </source>
</evidence>
<evidence type="ECO:0000256" key="1">
    <source>
        <dbReference type="ARBA" id="ARBA00005061"/>
    </source>
</evidence>
<dbReference type="Pfam" id="PF06508">
    <property type="entry name" value="QueC"/>
    <property type="match status" value="1"/>
</dbReference>
<evidence type="ECO:0000256" key="7">
    <source>
        <dbReference type="ARBA" id="ARBA00022840"/>
    </source>
</evidence>
<dbReference type="RefSeq" id="WP_006564236.1">
    <property type="nucleotide sequence ID" value="NZ_AP023036.1"/>
</dbReference>
<proteinExistence type="inferred from homology"/>
<organism evidence="12 13">
    <name type="scientific">Helicobacter suis</name>
    <dbReference type="NCBI Taxonomy" id="104628"/>
    <lineage>
        <taxon>Bacteria</taxon>
        <taxon>Pseudomonadati</taxon>
        <taxon>Campylobacterota</taxon>
        <taxon>Epsilonproteobacteria</taxon>
        <taxon>Campylobacterales</taxon>
        <taxon>Helicobacteraceae</taxon>
        <taxon>Helicobacter</taxon>
    </lineage>
</organism>
<keyword evidence="13" id="KW-1185">Reference proteome</keyword>
<dbReference type="EMBL" id="AP023036">
    <property type="protein sequence ID" value="BCD45057.1"/>
    <property type="molecule type" value="Genomic_DNA"/>
</dbReference>
<evidence type="ECO:0000313" key="12">
    <source>
        <dbReference type="EMBL" id="BCD45057.1"/>
    </source>
</evidence>
<comment type="cofactor">
    <cofactor evidence="11">
        <name>Zn(2+)</name>
        <dbReference type="ChEBI" id="CHEBI:29105"/>
    </cofactor>
    <text evidence="11">Binds 1 zinc ion per subunit.</text>
</comment>
<dbReference type="PANTHER" id="PTHR42914">
    <property type="entry name" value="7-CYANO-7-DEAZAGUANINE SYNTHASE"/>
    <property type="match status" value="1"/>
</dbReference>
<feature type="binding site" evidence="11">
    <location>
        <position position="220"/>
    </location>
    <ligand>
        <name>Zn(2+)</name>
        <dbReference type="ChEBI" id="CHEBI:29105"/>
    </ligand>
</feature>
<feature type="binding site" evidence="11">
    <location>
        <position position="226"/>
    </location>
    <ligand>
        <name>Zn(2+)</name>
        <dbReference type="ChEBI" id="CHEBI:29105"/>
    </ligand>
</feature>
<dbReference type="Gene3D" id="3.40.50.620">
    <property type="entry name" value="HUPs"/>
    <property type="match status" value="1"/>
</dbReference>
<evidence type="ECO:0000256" key="3">
    <source>
        <dbReference type="ARBA" id="ARBA00022723"/>
    </source>
</evidence>
<dbReference type="InterPro" id="IPR014729">
    <property type="entry name" value="Rossmann-like_a/b/a_fold"/>
</dbReference>
<evidence type="ECO:0000256" key="6">
    <source>
        <dbReference type="ARBA" id="ARBA00022833"/>
    </source>
</evidence>
<evidence type="ECO:0000256" key="2">
    <source>
        <dbReference type="ARBA" id="ARBA00022598"/>
    </source>
</evidence>